<feature type="transmembrane region" description="Helical" evidence="1">
    <location>
        <begin position="241"/>
        <end position="260"/>
    </location>
</feature>
<evidence type="ECO:0000313" key="4">
    <source>
        <dbReference type="Proteomes" id="UP000724874"/>
    </source>
</evidence>
<organism evidence="3 4">
    <name type="scientific">Gymnopilus junonius</name>
    <name type="common">Spectacular rustgill mushroom</name>
    <name type="synonym">Gymnopilus spectabilis subsp. junonius</name>
    <dbReference type="NCBI Taxonomy" id="109634"/>
    <lineage>
        <taxon>Eukaryota</taxon>
        <taxon>Fungi</taxon>
        <taxon>Dikarya</taxon>
        <taxon>Basidiomycota</taxon>
        <taxon>Agaricomycotina</taxon>
        <taxon>Agaricomycetes</taxon>
        <taxon>Agaricomycetidae</taxon>
        <taxon>Agaricales</taxon>
        <taxon>Agaricineae</taxon>
        <taxon>Hymenogastraceae</taxon>
        <taxon>Gymnopilus</taxon>
    </lineage>
</organism>
<feature type="domain" description="Rhodopsin" evidence="2">
    <location>
        <begin position="29"/>
        <end position="233"/>
    </location>
</feature>
<feature type="transmembrane region" description="Helical" evidence="1">
    <location>
        <begin position="84"/>
        <end position="108"/>
    </location>
</feature>
<reference evidence="3" key="1">
    <citation type="submission" date="2020-11" db="EMBL/GenBank/DDBJ databases">
        <authorList>
            <consortium name="DOE Joint Genome Institute"/>
            <person name="Ahrendt S."/>
            <person name="Riley R."/>
            <person name="Andreopoulos W."/>
            <person name="LaButti K."/>
            <person name="Pangilinan J."/>
            <person name="Ruiz-duenas F.J."/>
            <person name="Barrasa J.M."/>
            <person name="Sanchez-Garcia M."/>
            <person name="Camarero S."/>
            <person name="Miyauchi S."/>
            <person name="Serrano A."/>
            <person name="Linde D."/>
            <person name="Babiker R."/>
            <person name="Drula E."/>
            <person name="Ayuso-Fernandez I."/>
            <person name="Pacheco R."/>
            <person name="Padilla G."/>
            <person name="Ferreira P."/>
            <person name="Barriuso J."/>
            <person name="Kellner H."/>
            <person name="Castanera R."/>
            <person name="Alfaro M."/>
            <person name="Ramirez L."/>
            <person name="Pisabarro A.G."/>
            <person name="Kuo A."/>
            <person name="Tritt A."/>
            <person name="Lipzen A."/>
            <person name="He G."/>
            <person name="Yan M."/>
            <person name="Ng V."/>
            <person name="Cullen D."/>
            <person name="Martin F."/>
            <person name="Rosso M.-N."/>
            <person name="Henrissat B."/>
            <person name="Hibbett D."/>
            <person name="Martinez A.T."/>
            <person name="Grigoriev I.V."/>
        </authorList>
    </citation>
    <scope>NUCLEOTIDE SEQUENCE</scope>
    <source>
        <strain evidence="3">AH 44721</strain>
    </source>
</reference>
<dbReference type="EMBL" id="JADNYJ010000064">
    <property type="protein sequence ID" value="KAF8894354.1"/>
    <property type="molecule type" value="Genomic_DNA"/>
</dbReference>
<proteinExistence type="predicted"/>
<evidence type="ECO:0000256" key="1">
    <source>
        <dbReference type="SAM" id="Phobius"/>
    </source>
</evidence>
<dbReference type="Proteomes" id="UP000724874">
    <property type="component" value="Unassembled WGS sequence"/>
</dbReference>
<protein>
    <recommendedName>
        <fullName evidence="2">Rhodopsin domain-containing protein</fullName>
    </recommendedName>
</protein>
<dbReference type="Pfam" id="PF20684">
    <property type="entry name" value="Fung_rhodopsin"/>
    <property type="match status" value="1"/>
</dbReference>
<feature type="transmembrane region" description="Helical" evidence="1">
    <location>
        <begin position="12"/>
        <end position="31"/>
    </location>
</feature>
<accession>A0A9P5TMF8</accession>
<evidence type="ECO:0000259" key="2">
    <source>
        <dbReference type="Pfam" id="PF20684"/>
    </source>
</evidence>
<dbReference type="OrthoDB" id="3229610at2759"/>
<feature type="transmembrane region" description="Helical" evidence="1">
    <location>
        <begin position="43"/>
        <end position="64"/>
    </location>
</feature>
<keyword evidence="4" id="KW-1185">Reference proteome</keyword>
<name>A0A9P5TMF8_GYMJU</name>
<gene>
    <name evidence="3" type="ORF">CPB84DRAFT_1782873</name>
</gene>
<sequence length="321" mass="36498">MRSPPQDYLAWRVPLSILNLLAIAFAIYRLIHRYLIKRLWWDDYIAIIPLLLTLVYWPLFLARYPYRLPTSIAYASMRNRVLNSFWLSFLPFILIVRFARIVLALSLARLFPVGHRARRWSFIQCVACITISVASCKQTSPLLSTSANTHNCIYATKNIPLRSLVLLVGERPNLRLLLVISPLLFFWGLKLPLNQKRLILILFCASALTTLSVIAYASVTLNSQASMGIDWLFIIQGLRHLEAGVSLLVCNLAVVSTCIYQKIVRFSNRERPQLEIVGETRHASQRECTCALSNFSSEFLSPMTLTEISTSSYLTSSSLVV</sequence>
<dbReference type="AlphaFoldDB" id="A0A9P5TMF8"/>
<comment type="caution">
    <text evidence="3">The sequence shown here is derived from an EMBL/GenBank/DDBJ whole genome shotgun (WGS) entry which is preliminary data.</text>
</comment>
<keyword evidence="1" id="KW-0472">Membrane</keyword>
<dbReference type="InterPro" id="IPR049326">
    <property type="entry name" value="Rhodopsin_dom_fungi"/>
</dbReference>
<keyword evidence="1" id="KW-1133">Transmembrane helix</keyword>
<keyword evidence="1" id="KW-0812">Transmembrane</keyword>
<feature type="transmembrane region" description="Helical" evidence="1">
    <location>
        <begin position="198"/>
        <end position="221"/>
    </location>
</feature>
<evidence type="ECO:0000313" key="3">
    <source>
        <dbReference type="EMBL" id="KAF8894354.1"/>
    </source>
</evidence>